<evidence type="ECO:0000313" key="2">
    <source>
        <dbReference type="EnsemblProtists" id="EKX48499"/>
    </source>
</evidence>
<dbReference type="EnsemblProtists" id="EKX48499">
    <property type="protein sequence ID" value="EKX48499"/>
    <property type="gene ID" value="GUITHDRAFT_105645"/>
</dbReference>
<evidence type="ECO:0000313" key="1">
    <source>
        <dbReference type="EMBL" id="EKX48499.1"/>
    </source>
</evidence>
<dbReference type="EMBL" id="JH992985">
    <property type="protein sequence ID" value="EKX48499.1"/>
    <property type="molecule type" value="Genomic_DNA"/>
</dbReference>
<accession>L1JK21</accession>
<organism evidence="1">
    <name type="scientific">Guillardia theta (strain CCMP2712)</name>
    <name type="common">Cryptophyte</name>
    <dbReference type="NCBI Taxonomy" id="905079"/>
    <lineage>
        <taxon>Eukaryota</taxon>
        <taxon>Cryptophyceae</taxon>
        <taxon>Pyrenomonadales</taxon>
        <taxon>Geminigeraceae</taxon>
        <taxon>Guillardia</taxon>
    </lineage>
</organism>
<reference evidence="2" key="3">
    <citation type="submission" date="2015-06" db="UniProtKB">
        <authorList>
            <consortium name="EnsemblProtists"/>
        </authorList>
    </citation>
    <scope>IDENTIFICATION</scope>
</reference>
<name>L1JK21_GUITC</name>
<keyword evidence="3" id="KW-1185">Reference proteome</keyword>
<reference evidence="1 3" key="1">
    <citation type="journal article" date="2012" name="Nature">
        <title>Algal genomes reveal evolutionary mosaicism and the fate of nucleomorphs.</title>
        <authorList>
            <consortium name="DOE Joint Genome Institute"/>
            <person name="Curtis B.A."/>
            <person name="Tanifuji G."/>
            <person name="Burki F."/>
            <person name="Gruber A."/>
            <person name="Irimia M."/>
            <person name="Maruyama S."/>
            <person name="Arias M.C."/>
            <person name="Ball S.G."/>
            <person name="Gile G.H."/>
            <person name="Hirakawa Y."/>
            <person name="Hopkins J.F."/>
            <person name="Kuo A."/>
            <person name="Rensing S.A."/>
            <person name="Schmutz J."/>
            <person name="Symeonidi A."/>
            <person name="Elias M."/>
            <person name="Eveleigh R.J."/>
            <person name="Herman E.K."/>
            <person name="Klute M.J."/>
            <person name="Nakayama T."/>
            <person name="Obornik M."/>
            <person name="Reyes-Prieto A."/>
            <person name="Armbrust E.V."/>
            <person name="Aves S.J."/>
            <person name="Beiko R.G."/>
            <person name="Coutinho P."/>
            <person name="Dacks J.B."/>
            <person name="Durnford D.G."/>
            <person name="Fast N.M."/>
            <person name="Green B.R."/>
            <person name="Grisdale C.J."/>
            <person name="Hempel F."/>
            <person name="Henrissat B."/>
            <person name="Hoppner M.P."/>
            <person name="Ishida K."/>
            <person name="Kim E."/>
            <person name="Koreny L."/>
            <person name="Kroth P.G."/>
            <person name="Liu Y."/>
            <person name="Malik S.B."/>
            <person name="Maier U.G."/>
            <person name="McRose D."/>
            <person name="Mock T."/>
            <person name="Neilson J.A."/>
            <person name="Onodera N.T."/>
            <person name="Poole A.M."/>
            <person name="Pritham E.J."/>
            <person name="Richards T.A."/>
            <person name="Rocap G."/>
            <person name="Roy S.W."/>
            <person name="Sarai C."/>
            <person name="Schaack S."/>
            <person name="Shirato S."/>
            <person name="Slamovits C.H."/>
            <person name="Spencer D.F."/>
            <person name="Suzuki S."/>
            <person name="Worden A.Z."/>
            <person name="Zauner S."/>
            <person name="Barry K."/>
            <person name="Bell C."/>
            <person name="Bharti A.K."/>
            <person name="Crow J.A."/>
            <person name="Grimwood J."/>
            <person name="Kramer R."/>
            <person name="Lindquist E."/>
            <person name="Lucas S."/>
            <person name="Salamov A."/>
            <person name="McFadden G.I."/>
            <person name="Lane C.E."/>
            <person name="Keeling P.J."/>
            <person name="Gray M.W."/>
            <person name="Grigoriev I.V."/>
            <person name="Archibald J.M."/>
        </authorList>
    </citation>
    <scope>NUCLEOTIDE SEQUENCE</scope>
    <source>
        <strain evidence="1 3">CCMP2712</strain>
    </source>
</reference>
<dbReference type="AlphaFoldDB" id="L1JK21"/>
<dbReference type="KEGG" id="gtt:GUITHDRAFT_105645"/>
<gene>
    <name evidence="1" type="ORF">GUITHDRAFT_105645</name>
</gene>
<dbReference type="RefSeq" id="XP_005835479.1">
    <property type="nucleotide sequence ID" value="XM_005835422.1"/>
</dbReference>
<proteinExistence type="predicted"/>
<dbReference type="PaxDb" id="55529-EKX48499"/>
<evidence type="ECO:0000313" key="3">
    <source>
        <dbReference type="Proteomes" id="UP000011087"/>
    </source>
</evidence>
<protein>
    <submittedName>
        <fullName evidence="1 2">Uncharacterized protein</fullName>
    </submittedName>
</protein>
<dbReference type="HOGENOM" id="CLU_1009884_0_0_1"/>
<sequence>MPHVVHDSMDEEDERLILDLNVPFLTRSRPASARVNGAATSRVNYQTPRKGRTRPASARSAQSQFEPMIDPQVLASMLNKNNTLDDAIQGWDVYRHSNQKVRSQQRKKWWSINNFTPSSRDSDLAFQPLPRSDLDEAKKQLIFEMPFISSSRDTLNSSQLPSTAASSSKHTPFYERLYPIPSGPKFRFCLSTCALSFSPHSPLAAPALSSVFSAAVRSSPAVPWSPQPPSSMLLNFSLLTSPPLPSHSLPPPPPALSPFRKTHVLASARHLVRSLL</sequence>
<reference evidence="3" key="2">
    <citation type="submission" date="2012-11" db="EMBL/GenBank/DDBJ databases">
        <authorList>
            <person name="Kuo A."/>
            <person name="Curtis B.A."/>
            <person name="Tanifuji G."/>
            <person name="Burki F."/>
            <person name="Gruber A."/>
            <person name="Irimia M."/>
            <person name="Maruyama S."/>
            <person name="Arias M.C."/>
            <person name="Ball S.G."/>
            <person name="Gile G.H."/>
            <person name="Hirakawa Y."/>
            <person name="Hopkins J.F."/>
            <person name="Rensing S.A."/>
            <person name="Schmutz J."/>
            <person name="Symeonidi A."/>
            <person name="Elias M."/>
            <person name="Eveleigh R.J."/>
            <person name="Herman E.K."/>
            <person name="Klute M.J."/>
            <person name="Nakayama T."/>
            <person name="Obornik M."/>
            <person name="Reyes-Prieto A."/>
            <person name="Armbrust E.V."/>
            <person name="Aves S.J."/>
            <person name="Beiko R.G."/>
            <person name="Coutinho P."/>
            <person name="Dacks J.B."/>
            <person name="Durnford D.G."/>
            <person name="Fast N.M."/>
            <person name="Green B.R."/>
            <person name="Grisdale C."/>
            <person name="Hempe F."/>
            <person name="Henrissat B."/>
            <person name="Hoppner M.P."/>
            <person name="Ishida K.-I."/>
            <person name="Kim E."/>
            <person name="Koreny L."/>
            <person name="Kroth P.G."/>
            <person name="Liu Y."/>
            <person name="Malik S.-B."/>
            <person name="Maier U.G."/>
            <person name="McRose D."/>
            <person name="Mock T."/>
            <person name="Neilson J.A."/>
            <person name="Onodera N.T."/>
            <person name="Poole A.M."/>
            <person name="Pritham E.J."/>
            <person name="Richards T.A."/>
            <person name="Rocap G."/>
            <person name="Roy S.W."/>
            <person name="Sarai C."/>
            <person name="Schaack S."/>
            <person name="Shirato S."/>
            <person name="Slamovits C.H."/>
            <person name="Spencer D.F."/>
            <person name="Suzuki S."/>
            <person name="Worden A.Z."/>
            <person name="Zauner S."/>
            <person name="Barry K."/>
            <person name="Bell C."/>
            <person name="Bharti A.K."/>
            <person name="Crow J.A."/>
            <person name="Grimwood J."/>
            <person name="Kramer R."/>
            <person name="Lindquist E."/>
            <person name="Lucas S."/>
            <person name="Salamov A."/>
            <person name="McFadden G.I."/>
            <person name="Lane C.E."/>
            <person name="Keeling P.J."/>
            <person name="Gray M.W."/>
            <person name="Grigoriev I.V."/>
            <person name="Archibald J.M."/>
        </authorList>
    </citation>
    <scope>NUCLEOTIDE SEQUENCE</scope>
    <source>
        <strain evidence="3">CCMP2712</strain>
    </source>
</reference>
<dbReference type="GeneID" id="17305214"/>
<dbReference type="Proteomes" id="UP000011087">
    <property type="component" value="Unassembled WGS sequence"/>
</dbReference>